<evidence type="ECO:0000256" key="3">
    <source>
        <dbReference type="ARBA" id="ARBA00022989"/>
    </source>
</evidence>
<dbReference type="Proteomes" id="UP000198211">
    <property type="component" value="Unassembled WGS sequence"/>
</dbReference>
<dbReference type="STRING" id="4795.A0A225UN30"/>
<comment type="caution">
    <text evidence="9">The sequence shown here is derived from an EMBL/GenBank/DDBJ whole genome shotgun (WGS) entry which is preliminary data.</text>
</comment>
<evidence type="ECO:0000256" key="6">
    <source>
        <dbReference type="SAM" id="MobiDB-lite"/>
    </source>
</evidence>
<keyword evidence="10" id="KW-1185">Reference proteome</keyword>
<dbReference type="GO" id="GO:0016020">
    <property type="term" value="C:membrane"/>
    <property type="evidence" value="ECO:0007669"/>
    <property type="project" value="UniProtKB-SubCell"/>
</dbReference>
<keyword evidence="3 7" id="KW-1133">Transmembrane helix</keyword>
<dbReference type="PROSITE" id="PS50929">
    <property type="entry name" value="ABC_TM1F"/>
    <property type="match status" value="1"/>
</dbReference>
<evidence type="ECO:0000256" key="5">
    <source>
        <dbReference type="SAM" id="Coils"/>
    </source>
</evidence>
<feature type="non-terminal residue" evidence="9">
    <location>
        <position position="306"/>
    </location>
</feature>
<feature type="transmembrane region" description="Helical" evidence="7">
    <location>
        <begin position="202"/>
        <end position="218"/>
    </location>
</feature>
<dbReference type="EMBL" id="NBNE01014554">
    <property type="protein sequence ID" value="OWY94331.1"/>
    <property type="molecule type" value="Genomic_DNA"/>
</dbReference>
<evidence type="ECO:0000256" key="2">
    <source>
        <dbReference type="ARBA" id="ARBA00022692"/>
    </source>
</evidence>
<protein>
    <submittedName>
        <fullName evidence="9">ABC transporter</fullName>
    </submittedName>
</protein>
<dbReference type="AlphaFoldDB" id="A0A225UN30"/>
<dbReference type="GO" id="GO:0005524">
    <property type="term" value="F:ATP binding"/>
    <property type="evidence" value="ECO:0007669"/>
    <property type="project" value="InterPro"/>
</dbReference>
<feature type="coiled-coil region" evidence="5">
    <location>
        <begin position="276"/>
        <end position="303"/>
    </location>
</feature>
<proteinExistence type="predicted"/>
<reference evidence="10" key="1">
    <citation type="submission" date="2017-03" db="EMBL/GenBank/DDBJ databases">
        <title>Phytopthora megakarya and P. palmivora, two closely related causual agents of cacao black pod achieved similar genome size and gene model numbers by different mechanisms.</title>
        <authorList>
            <person name="Ali S."/>
            <person name="Shao J."/>
            <person name="Larry D.J."/>
            <person name="Kronmiller B."/>
            <person name="Shen D."/>
            <person name="Strem M.D."/>
            <person name="Melnick R.L."/>
            <person name="Guiltinan M.J."/>
            <person name="Tyler B.M."/>
            <person name="Meinhardt L.W."/>
            <person name="Bailey B.A."/>
        </authorList>
    </citation>
    <scope>NUCLEOTIDE SEQUENCE [LARGE SCALE GENOMIC DNA]</scope>
    <source>
        <strain evidence="10">zdho120</strain>
    </source>
</reference>
<keyword evidence="2 7" id="KW-0812">Transmembrane</keyword>
<feature type="compositionally biased region" description="Polar residues" evidence="6">
    <location>
        <begin position="36"/>
        <end position="49"/>
    </location>
</feature>
<evidence type="ECO:0000256" key="1">
    <source>
        <dbReference type="ARBA" id="ARBA00004141"/>
    </source>
</evidence>
<comment type="subcellular location">
    <subcellularLocation>
        <location evidence="1">Membrane</location>
        <topology evidence="1">Multi-pass membrane protein</topology>
    </subcellularLocation>
</comment>
<feature type="transmembrane region" description="Helical" evidence="7">
    <location>
        <begin position="127"/>
        <end position="147"/>
    </location>
</feature>
<keyword evidence="4 7" id="KW-0472">Membrane</keyword>
<sequence length="306" mass="33985">MDKSDVIFGGEVIYQRVETPRSSAVNVRDPAKPSTVKGTNSESRSSNAKEPNLRDEMVHDGPTSFKILNLYRYATTFDKVLLVIGIITTGANGALFPLMAIVFGNVLTGFSTTPVDMDKINTASLNYLYIAIFLFFTDYISYVAFFYSAERQMKALRSEALRHMLYMDISWYDSNDALQLSSRLTGDTVRIKDGMGHKLGDAFRFTVQFIVGLIIGLARGWDITLVMACVVPLMAISLSWLIKTFTVMSDFAQKVYAEAGSIAEETLGSIRTVASLNGEQKAIKKFEKKVIEAEEQNIQLNKVSAV</sequence>
<dbReference type="InterPro" id="IPR036640">
    <property type="entry name" value="ABC1_TM_sf"/>
</dbReference>
<keyword evidence="5" id="KW-0175">Coiled coil</keyword>
<name>A0A225UN30_9STRA</name>
<dbReference type="GO" id="GO:0140359">
    <property type="term" value="F:ABC-type transporter activity"/>
    <property type="evidence" value="ECO:0007669"/>
    <property type="project" value="InterPro"/>
</dbReference>
<accession>A0A225UN30</accession>
<dbReference type="CDD" id="cd18577">
    <property type="entry name" value="ABC_6TM_Pgp_ABCB1_D1_like"/>
    <property type="match status" value="1"/>
</dbReference>
<feature type="region of interest" description="Disordered" evidence="6">
    <location>
        <begin position="21"/>
        <end position="57"/>
    </location>
</feature>
<dbReference type="Gene3D" id="1.20.1560.10">
    <property type="entry name" value="ABC transporter type 1, transmembrane domain"/>
    <property type="match status" value="1"/>
</dbReference>
<feature type="domain" description="ABC transmembrane type-1" evidence="8">
    <location>
        <begin position="83"/>
        <end position="306"/>
    </location>
</feature>
<dbReference type="InterPro" id="IPR039421">
    <property type="entry name" value="Type_1_exporter"/>
</dbReference>
<evidence type="ECO:0000313" key="10">
    <source>
        <dbReference type="Proteomes" id="UP000198211"/>
    </source>
</evidence>
<gene>
    <name evidence="9" type="ORF">PHMEG_00035970</name>
</gene>
<feature type="transmembrane region" description="Helical" evidence="7">
    <location>
        <begin position="224"/>
        <end position="242"/>
    </location>
</feature>
<feature type="transmembrane region" description="Helical" evidence="7">
    <location>
        <begin position="80"/>
        <end position="107"/>
    </location>
</feature>
<dbReference type="PANTHER" id="PTHR43394">
    <property type="entry name" value="ATP-DEPENDENT PERMEASE MDL1, MITOCHONDRIAL"/>
    <property type="match status" value="1"/>
</dbReference>
<dbReference type="Pfam" id="PF00664">
    <property type="entry name" value="ABC_membrane"/>
    <property type="match status" value="1"/>
</dbReference>
<dbReference type="SUPFAM" id="SSF90123">
    <property type="entry name" value="ABC transporter transmembrane region"/>
    <property type="match status" value="1"/>
</dbReference>
<evidence type="ECO:0000259" key="8">
    <source>
        <dbReference type="PROSITE" id="PS50929"/>
    </source>
</evidence>
<evidence type="ECO:0000256" key="4">
    <source>
        <dbReference type="ARBA" id="ARBA00023136"/>
    </source>
</evidence>
<evidence type="ECO:0000313" key="9">
    <source>
        <dbReference type="EMBL" id="OWY94331.1"/>
    </source>
</evidence>
<organism evidence="9 10">
    <name type="scientific">Phytophthora megakarya</name>
    <dbReference type="NCBI Taxonomy" id="4795"/>
    <lineage>
        <taxon>Eukaryota</taxon>
        <taxon>Sar</taxon>
        <taxon>Stramenopiles</taxon>
        <taxon>Oomycota</taxon>
        <taxon>Peronosporomycetes</taxon>
        <taxon>Peronosporales</taxon>
        <taxon>Peronosporaceae</taxon>
        <taxon>Phytophthora</taxon>
    </lineage>
</organism>
<evidence type="ECO:0000256" key="7">
    <source>
        <dbReference type="SAM" id="Phobius"/>
    </source>
</evidence>
<dbReference type="InterPro" id="IPR011527">
    <property type="entry name" value="ABC1_TM_dom"/>
</dbReference>
<dbReference type="OrthoDB" id="6500128at2759"/>